<dbReference type="GO" id="GO:0031419">
    <property type="term" value="F:cobalamin binding"/>
    <property type="evidence" value="ECO:0007669"/>
    <property type="project" value="InterPro"/>
</dbReference>
<evidence type="ECO:0000313" key="2">
    <source>
        <dbReference type="EMBL" id="SOC79236.1"/>
    </source>
</evidence>
<protein>
    <submittedName>
        <fullName evidence="2">Methylmalonyl-CoA mutase</fullName>
    </submittedName>
</protein>
<accession>A0A285X2I8</accession>
<evidence type="ECO:0000259" key="1">
    <source>
        <dbReference type="Pfam" id="PF01642"/>
    </source>
</evidence>
<dbReference type="RefSeq" id="WP_097054990.1">
    <property type="nucleotide sequence ID" value="NZ_OCMF01000001.1"/>
</dbReference>
<dbReference type="Gene3D" id="3.20.20.240">
    <property type="entry name" value="Methylmalonyl-CoA mutase"/>
    <property type="match status" value="1"/>
</dbReference>
<dbReference type="Proteomes" id="UP000219193">
    <property type="component" value="Unassembled WGS sequence"/>
</dbReference>
<evidence type="ECO:0000313" key="3">
    <source>
        <dbReference type="Proteomes" id="UP000219193"/>
    </source>
</evidence>
<gene>
    <name evidence="2" type="ORF">SAMN06296241_0756</name>
</gene>
<dbReference type="AlphaFoldDB" id="A0A285X2I8"/>
<name>A0A285X2I8_9FLAO</name>
<reference evidence="3" key="1">
    <citation type="submission" date="2017-09" db="EMBL/GenBank/DDBJ databases">
        <authorList>
            <person name="Varghese N."/>
            <person name="Submissions S."/>
        </authorList>
    </citation>
    <scope>NUCLEOTIDE SEQUENCE [LARGE SCALE GENOMIC DNA]</scope>
    <source>
        <strain evidence="3">CGMCC 1.12641</strain>
    </source>
</reference>
<proteinExistence type="predicted"/>
<dbReference type="InterPro" id="IPR016176">
    <property type="entry name" value="Cbl-dep_enz_cat"/>
</dbReference>
<dbReference type="PANTHER" id="PTHR48101:SF1">
    <property type="entry name" value="METHYLMALONYL-COA MUTASE, LARGE SUBUNIT"/>
    <property type="match status" value="1"/>
</dbReference>
<dbReference type="GO" id="GO:0016866">
    <property type="term" value="F:intramolecular transferase activity"/>
    <property type="evidence" value="ECO:0007669"/>
    <property type="project" value="InterPro"/>
</dbReference>
<sequence>MKELLFQKFPQVTANQWKQQIEADLKGADYDEKLIFNSLDGISVKPFYTSEDLTGRIQLPPPKPWNICEKIAVEDAGQGNKKARQVLEKGAESLWFLIPSETIDLELLFDGLDLSTIPIYLELQFLSSEYVQKLGKFLAEKNAEVYLQTDILGHLSRTGNWFFDREKDFQILKSIAAASNFSSVFAIDLSHFQNAGANIPQQLGLAMAILKEYLNIIFQKRNLSKGFSPQFLVAVGSNYFFEIAKIRALRRLYRLMAKENDLPEKCVILAQPSFRDKTLYDNNVNLLRTTTQSMSAILGGADAVYNTPYDAIFRRNGEFGERIARNQLLIMKHEAYFKRVANPADGAYYIESLTSQFTEAALKVYHDIEREGGFLKLLLNEKIQTQVAESAAKEQELFDKGELILVGTNKFSNPQDLMQKELELNPFRQEASGETIIRPILPKRLSEKQEQERLQKEQLDS</sequence>
<dbReference type="InterPro" id="IPR006099">
    <property type="entry name" value="MeMalonylCoA_mutase_a/b_cat"/>
</dbReference>
<dbReference type="Pfam" id="PF01642">
    <property type="entry name" value="MM_CoA_mutase"/>
    <property type="match status" value="1"/>
</dbReference>
<dbReference type="SUPFAM" id="SSF51703">
    <property type="entry name" value="Cobalamin (vitamin B12)-dependent enzymes"/>
    <property type="match status" value="1"/>
</dbReference>
<dbReference type="EMBL" id="OCMF01000001">
    <property type="protein sequence ID" value="SOC79236.1"/>
    <property type="molecule type" value="Genomic_DNA"/>
</dbReference>
<dbReference type="PANTHER" id="PTHR48101">
    <property type="entry name" value="METHYLMALONYL-COA MUTASE, MITOCHONDRIAL-RELATED"/>
    <property type="match status" value="1"/>
</dbReference>
<feature type="domain" description="Methylmalonyl-CoA mutase alpha/beta chain catalytic" evidence="1">
    <location>
        <begin position="103"/>
        <end position="436"/>
    </location>
</feature>
<dbReference type="OrthoDB" id="9762378at2"/>
<organism evidence="2 3">
    <name type="scientific">Salinimicrobium sediminis</name>
    <dbReference type="NCBI Taxonomy" id="1343891"/>
    <lineage>
        <taxon>Bacteria</taxon>
        <taxon>Pseudomonadati</taxon>
        <taxon>Bacteroidota</taxon>
        <taxon>Flavobacteriia</taxon>
        <taxon>Flavobacteriales</taxon>
        <taxon>Flavobacteriaceae</taxon>
        <taxon>Salinimicrobium</taxon>
    </lineage>
</organism>
<dbReference type="CDD" id="cd03677">
    <property type="entry name" value="MM_CoA_mutase_beta"/>
    <property type="match status" value="1"/>
</dbReference>
<keyword evidence="3" id="KW-1185">Reference proteome</keyword>